<gene>
    <name evidence="1" type="ORF">BpHYR1_011352</name>
</gene>
<proteinExistence type="predicted"/>
<dbReference type="AlphaFoldDB" id="A0A3M7SLP9"/>
<organism evidence="1 2">
    <name type="scientific">Brachionus plicatilis</name>
    <name type="common">Marine rotifer</name>
    <name type="synonym">Brachionus muelleri</name>
    <dbReference type="NCBI Taxonomy" id="10195"/>
    <lineage>
        <taxon>Eukaryota</taxon>
        <taxon>Metazoa</taxon>
        <taxon>Spiralia</taxon>
        <taxon>Gnathifera</taxon>
        <taxon>Rotifera</taxon>
        <taxon>Eurotatoria</taxon>
        <taxon>Monogononta</taxon>
        <taxon>Pseudotrocha</taxon>
        <taxon>Ploima</taxon>
        <taxon>Brachionidae</taxon>
        <taxon>Brachionus</taxon>
    </lineage>
</organism>
<name>A0A3M7SLP9_BRAPC</name>
<dbReference type="EMBL" id="REGN01001139">
    <property type="protein sequence ID" value="RNA36703.1"/>
    <property type="molecule type" value="Genomic_DNA"/>
</dbReference>
<evidence type="ECO:0000313" key="2">
    <source>
        <dbReference type="Proteomes" id="UP000276133"/>
    </source>
</evidence>
<comment type="caution">
    <text evidence="1">The sequence shown here is derived from an EMBL/GenBank/DDBJ whole genome shotgun (WGS) entry which is preliminary data.</text>
</comment>
<keyword evidence="2" id="KW-1185">Reference proteome</keyword>
<accession>A0A3M7SLP9</accession>
<evidence type="ECO:0000313" key="1">
    <source>
        <dbReference type="EMBL" id="RNA36703.1"/>
    </source>
</evidence>
<dbReference type="Proteomes" id="UP000276133">
    <property type="component" value="Unassembled WGS sequence"/>
</dbReference>
<reference evidence="1 2" key="1">
    <citation type="journal article" date="2018" name="Sci. Rep.">
        <title>Genomic signatures of local adaptation to the degree of environmental predictability in rotifers.</title>
        <authorList>
            <person name="Franch-Gras L."/>
            <person name="Hahn C."/>
            <person name="Garcia-Roger E.M."/>
            <person name="Carmona M.J."/>
            <person name="Serra M."/>
            <person name="Gomez A."/>
        </authorList>
    </citation>
    <scope>NUCLEOTIDE SEQUENCE [LARGE SCALE GENOMIC DNA]</scope>
    <source>
        <strain evidence="1">HYR1</strain>
    </source>
</reference>
<protein>
    <submittedName>
        <fullName evidence="1">Uncharacterized protein</fullName>
    </submittedName>
</protein>
<sequence length="28" mass="3233">MYTELVKSQSQIWTLTFTIIFLKSGALI</sequence>